<evidence type="ECO:0000256" key="3">
    <source>
        <dbReference type="ARBA" id="ARBA00022723"/>
    </source>
</evidence>
<keyword evidence="14" id="KW-1185">Reference proteome</keyword>
<dbReference type="InterPro" id="IPR003602">
    <property type="entry name" value="Topo_IA_DNA-bd_dom"/>
</dbReference>
<evidence type="ECO:0000259" key="11">
    <source>
        <dbReference type="PROSITE" id="PS50880"/>
    </source>
</evidence>
<gene>
    <name evidence="10 13" type="primary">topA</name>
    <name evidence="13" type="ORF">HMPREF9225_1609</name>
</gene>
<dbReference type="Pfam" id="PF01396">
    <property type="entry name" value="Zn_ribbon_Top1"/>
    <property type="match status" value="3"/>
</dbReference>
<dbReference type="NCBIfam" id="TIGR01051">
    <property type="entry name" value="topA_bact"/>
    <property type="match status" value="1"/>
</dbReference>
<dbReference type="eggNOG" id="COG0550">
    <property type="taxonomic scope" value="Bacteria"/>
</dbReference>
<dbReference type="InterPro" id="IPR005733">
    <property type="entry name" value="TopoI_bac-type"/>
</dbReference>
<feature type="domain" description="Topo IA-type catalytic" evidence="12">
    <location>
        <begin position="129"/>
        <end position="556"/>
    </location>
</feature>
<dbReference type="PANTHER" id="PTHR42785">
    <property type="entry name" value="DNA TOPOISOMERASE, TYPE IA, CORE"/>
    <property type="match status" value="1"/>
</dbReference>
<dbReference type="Gene3D" id="1.10.460.10">
    <property type="entry name" value="Topoisomerase I, domain 2"/>
    <property type="match status" value="1"/>
</dbReference>
<keyword evidence="9 10" id="KW-0413">Isomerase</keyword>
<dbReference type="Gene3D" id="3.30.65.10">
    <property type="entry name" value="Bacterial Topoisomerase I, domain 1"/>
    <property type="match status" value="2"/>
</dbReference>
<dbReference type="GO" id="GO:0003917">
    <property type="term" value="F:DNA topoisomerase type I (single strand cut, ATP-independent) activity"/>
    <property type="evidence" value="ECO:0007669"/>
    <property type="project" value="UniProtKB-UniRule"/>
</dbReference>
<evidence type="ECO:0000259" key="12">
    <source>
        <dbReference type="PROSITE" id="PS52039"/>
    </source>
</evidence>
<dbReference type="HOGENOM" id="CLU_002929_4_3_9"/>
<evidence type="ECO:0000256" key="10">
    <source>
        <dbReference type="HAMAP-Rule" id="MF_00952"/>
    </source>
</evidence>
<dbReference type="GO" id="GO:0005694">
    <property type="term" value="C:chromosome"/>
    <property type="evidence" value="ECO:0007669"/>
    <property type="project" value="InterPro"/>
</dbReference>
<feature type="domain" description="Toprim" evidence="11">
    <location>
        <begin position="3"/>
        <end position="113"/>
    </location>
</feature>
<dbReference type="InterPro" id="IPR028612">
    <property type="entry name" value="Topoisom_1_IA"/>
</dbReference>
<dbReference type="Pfam" id="PF01751">
    <property type="entry name" value="Toprim"/>
    <property type="match status" value="1"/>
</dbReference>
<feature type="site" description="Interaction with DNA" evidence="10">
    <location>
        <position position="140"/>
    </location>
</feature>
<feature type="site" description="Interaction with DNA" evidence="10">
    <location>
        <position position="304"/>
    </location>
</feature>
<dbReference type="GO" id="GO:0008270">
    <property type="term" value="F:zinc ion binding"/>
    <property type="evidence" value="ECO:0007669"/>
    <property type="project" value="UniProtKB-KW"/>
</dbReference>
<dbReference type="InterPro" id="IPR023405">
    <property type="entry name" value="Topo_IA_core_domain"/>
</dbReference>
<dbReference type="SUPFAM" id="SSF56712">
    <property type="entry name" value="Prokaryotic type I DNA topoisomerase"/>
    <property type="match status" value="1"/>
</dbReference>
<proteinExistence type="inferred from homology"/>
<protein>
    <recommendedName>
        <fullName evidence="10">DNA topoisomerase 1</fullName>
        <ecNumber evidence="10">5.6.2.1</ecNumber>
    </recommendedName>
    <alternativeName>
        <fullName evidence="10">DNA topoisomerase I</fullName>
    </alternativeName>
</protein>
<keyword evidence="7 10" id="KW-0799">Topoisomerase</keyword>
<dbReference type="Pfam" id="PF01131">
    <property type="entry name" value="Topoisom_bac"/>
    <property type="match status" value="1"/>
</dbReference>
<dbReference type="Proteomes" id="UP000003280">
    <property type="component" value="Unassembled WGS sequence"/>
</dbReference>
<comment type="subunit">
    <text evidence="10">Monomer.</text>
</comment>
<name>E0NN70_9FIRM</name>
<feature type="site" description="Interaction with DNA" evidence="10">
    <location>
        <position position="488"/>
    </location>
</feature>
<dbReference type="InterPro" id="IPR023406">
    <property type="entry name" value="Topo_IA_AS"/>
</dbReference>
<dbReference type="InterPro" id="IPR003601">
    <property type="entry name" value="Topo_IA_2"/>
</dbReference>
<feature type="site" description="Interaction with DNA" evidence="10">
    <location>
        <position position="139"/>
    </location>
</feature>
<keyword evidence="3" id="KW-0479">Metal-binding</keyword>
<dbReference type="InterPro" id="IPR006171">
    <property type="entry name" value="TOPRIM_dom"/>
</dbReference>
<feature type="site" description="Interaction with DNA" evidence="10">
    <location>
        <position position="155"/>
    </location>
</feature>
<feature type="active site" description="O-(5'-phospho-DNA)-tyrosine intermediate" evidence="10">
    <location>
        <position position="302"/>
    </location>
</feature>
<dbReference type="SMART" id="SM00493">
    <property type="entry name" value="TOPRIM"/>
    <property type="match status" value="1"/>
</dbReference>
<dbReference type="InterPro" id="IPR013824">
    <property type="entry name" value="Topo_IA_cen_sub1"/>
</dbReference>
<dbReference type="PROSITE" id="PS52039">
    <property type="entry name" value="TOPO_IA_2"/>
    <property type="match status" value="1"/>
</dbReference>
<feature type="region of interest" description="Interaction with DNA" evidence="10">
    <location>
        <begin position="163"/>
        <end position="168"/>
    </location>
</feature>
<feature type="site" description="Interaction with DNA" evidence="10">
    <location>
        <position position="33"/>
    </location>
</feature>
<dbReference type="STRING" id="862517.HMPREF9225_1609"/>
<dbReference type="OrthoDB" id="9804262at2"/>
<dbReference type="CDD" id="cd03363">
    <property type="entry name" value="TOPRIM_TopoIA_TopoI"/>
    <property type="match status" value="1"/>
</dbReference>
<feature type="site" description="Interaction with DNA" evidence="10">
    <location>
        <position position="148"/>
    </location>
</feature>
<accession>E0NN70</accession>
<dbReference type="PROSITE" id="PS50880">
    <property type="entry name" value="TOPRIM"/>
    <property type="match status" value="1"/>
</dbReference>
<comment type="function">
    <text evidence="10">Releases the supercoiling and torsional tension of DNA, which is introduced during the DNA replication and transcription, by transiently cleaving and rejoining one strand of the DNA duplex. Introduces a single-strand break via transesterification at a target site in duplex DNA. The scissile phosphodiester is attacked by the catalytic tyrosine of the enzyme, resulting in the formation of a DNA-(5'-phosphotyrosyl)-enzyme intermediate and the expulsion of a 3'-OH DNA strand. The free DNA strand then undergoes passage around the unbroken strand, thus removing DNA supercoils. Finally, in the religation step, the DNA 3'-OH attacks the covalent intermediate to expel the active-site tyrosine and restore the DNA phosphodiester backbone.</text>
</comment>
<dbReference type="CDD" id="cd00186">
    <property type="entry name" value="TOP1Ac"/>
    <property type="match status" value="1"/>
</dbReference>
<dbReference type="Gene3D" id="2.70.20.10">
    <property type="entry name" value="Topoisomerase I, domain 3"/>
    <property type="match status" value="1"/>
</dbReference>
<evidence type="ECO:0000313" key="14">
    <source>
        <dbReference type="Proteomes" id="UP000003280"/>
    </source>
</evidence>
<dbReference type="AlphaFoldDB" id="E0NN70"/>
<dbReference type="InterPro" id="IPR013826">
    <property type="entry name" value="Topo_IA_cen_sub3"/>
</dbReference>
<evidence type="ECO:0000256" key="7">
    <source>
        <dbReference type="ARBA" id="ARBA00023029"/>
    </source>
</evidence>
<dbReference type="Gene3D" id="1.10.290.10">
    <property type="entry name" value="Topoisomerase I, domain 4"/>
    <property type="match status" value="1"/>
</dbReference>
<evidence type="ECO:0000313" key="13">
    <source>
        <dbReference type="EMBL" id="EFM24743.1"/>
    </source>
</evidence>
<sequence>MAKNLVIVESPTKAKTIKKMLGSNYKVVASIGHIRDLPKSTMGIDIENDFEPKYINIRGKGPLIKELKKDAKDASKIFLATDPDREGEAISWHLSHILDLNPKDKVRVTFNEITKDKVKGAIKEPKSIDMNLVDAQQARRVLDRLAGYNISPFLWKKIKSGLSAGRVQSVVLKLICDREDEIREFIPELYFTIEASHLKNRKTFNSEYYGKIENGKAKKDKITSEKQAKAIIDSVDLNNFKVLEISKSDRTRASQPPFTTSTMQQQASTRLSFSTKKTMMVAQKLYEGIYLPKVGEVGLITYMRTDSTRVSKEAEDNAFLFINSEYGSKYLKGHRSVKSKDNVQDAHECIRPTDVTRTPESIKDSLSRDEYKLYSLIWKRFVASFMSPAIYENQIIDIASNDNLFKAKGSTIVFDGFLKVYNYAIEKDTILPPLEKNEIVKTTSCKEEKHYTQPPARYSEATLIKLLEDLGIGRPSTYAPTISTILSRYYVVIEDKKFVPTELGETVNNVMKKYFKDLVDENFTAKLETGLDKIAEGDMFWKEIVREFYKDIEGDLKVADKDLEKIDIRDQETDEVCEKCGRKMVIKMGRFGKFLACPGWPECKNTKPLLEKIGVKCPKCHKGDIVVKRSKKGRKFFGCSRYPDCDFVSWDEPVEEKCPKCGENLTKVRTRNGVVLRCPNKDCNFQK</sequence>
<evidence type="ECO:0000256" key="9">
    <source>
        <dbReference type="ARBA" id="ARBA00023235"/>
    </source>
</evidence>
<comment type="catalytic activity">
    <reaction evidence="1 10">
        <text>ATP-independent breakage of single-stranded DNA, followed by passage and rejoining.</text>
        <dbReference type="EC" id="5.6.2.1"/>
    </reaction>
</comment>
<keyword evidence="6" id="KW-0460">Magnesium</keyword>
<evidence type="ECO:0000256" key="5">
    <source>
        <dbReference type="ARBA" id="ARBA00022833"/>
    </source>
</evidence>
<dbReference type="InterPro" id="IPR013825">
    <property type="entry name" value="Topo_IA_cen_sub2"/>
</dbReference>
<evidence type="ECO:0000256" key="2">
    <source>
        <dbReference type="ARBA" id="ARBA00009446"/>
    </source>
</evidence>
<keyword evidence="4" id="KW-0863">Zinc-finger</keyword>
<comment type="similarity">
    <text evidence="2 10">Belongs to the type IA topoisomerase family.</text>
</comment>
<evidence type="ECO:0000256" key="6">
    <source>
        <dbReference type="ARBA" id="ARBA00022842"/>
    </source>
</evidence>
<reference evidence="13 14" key="1">
    <citation type="submission" date="2010-07" db="EMBL/GenBank/DDBJ databases">
        <authorList>
            <person name="Muzny D."/>
            <person name="Qin X."/>
            <person name="Deng J."/>
            <person name="Jiang H."/>
            <person name="Liu Y."/>
            <person name="Qu J."/>
            <person name="Song X.-Z."/>
            <person name="Zhang L."/>
            <person name="Thornton R."/>
            <person name="Coyle M."/>
            <person name="Francisco L."/>
            <person name="Jackson L."/>
            <person name="Javaid M."/>
            <person name="Korchina V."/>
            <person name="Kovar C."/>
            <person name="Mata R."/>
            <person name="Mathew T."/>
            <person name="Ngo R."/>
            <person name="Nguyen L."/>
            <person name="Nguyen N."/>
            <person name="Okwuonu G."/>
            <person name="Ongeri F."/>
            <person name="Pham C."/>
            <person name="Simmons D."/>
            <person name="Wilczek-Boney K."/>
            <person name="Hale W."/>
            <person name="Jakkamsetti A."/>
            <person name="Pham P."/>
            <person name="Ruth R."/>
            <person name="San Lucas F."/>
            <person name="Warren J."/>
            <person name="Zhang J."/>
            <person name="Zhao Z."/>
            <person name="Zhou C."/>
            <person name="Zhu D."/>
            <person name="Lee S."/>
            <person name="Bess C."/>
            <person name="Blankenburg K."/>
            <person name="Forbes L."/>
            <person name="Fu Q."/>
            <person name="Gubbala S."/>
            <person name="Hirani K."/>
            <person name="Jayaseelan J.C."/>
            <person name="Lara F."/>
            <person name="Munidasa M."/>
            <person name="Palculict T."/>
            <person name="Patil S."/>
            <person name="Pu L.-L."/>
            <person name="Saada N."/>
            <person name="Tang L."/>
            <person name="Weissenberger G."/>
            <person name="Zhu Y."/>
            <person name="Hemphill L."/>
            <person name="Shang Y."/>
            <person name="Youmans B."/>
            <person name="Ayvaz T."/>
            <person name="Ross M."/>
            <person name="Santibanez J."/>
            <person name="Aqrawi P."/>
            <person name="Gross S."/>
            <person name="Joshi V."/>
            <person name="Fowler G."/>
            <person name="Nazareth L."/>
            <person name="Reid J."/>
            <person name="Worley K."/>
            <person name="Petrosino J."/>
            <person name="Highlander S."/>
            <person name="Gibbs R."/>
        </authorList>
    </citation>
    <scope>NUCLEOTIDE SEQUENCE [LARGE SCALE GENOMIC DNA]</scope>
    <source>
        <strain evidence="13 14">ATCC BAA-1640</strain>
    </source>
</reference>
<keyword evidence="8 10" id="KW-0238">DNA-binding</keyword>
<evidence type="ECO:0000256" key="1">
    <source>
        <dbReference type="ARBA" id="ARBA00000213"/>
    </source>
</evidence>
<dbReference type="SMART" id="SM00437">
    <property type="entry name" value="TOP1Ac"/>
    <property type="match status" value="1"/>
</dbReference>
<dbReference type="InterPro" id="IPR013498">
    <property type="entry name" value="Topo_IA_Znf"/>
</dbReference>
<dbReference type="InterPro" id="IPR013497">
    <property type="entry name" value="Topo_IA_cen"/>
</dbReference>
<evidence type="ECO:0000256" key="4">
    <source>
        <dbReference type="ARBA" id="ARBA00022771"/>
    </source>
</evidence>
<feature type="site" description="Interaction with DNA" evidence="10">
    <location>
        <position position="143"/>
    </location>
</feature>
<evidence type="ECO:0000256" key="8">
    <source>
        <dbReference type="ARBA" id="ARBA00023125"/>
    </source>
</evidence>
<dbReference type="PROSITE" id="PS00396">
    <property type="entry name" value="TOPO_IA_1"/>
    <property type="match status" value="1"/>
</dbReference>
<dbReference type="EMBL" id="AEEH01000048">
    <property type="protein sequence ID" value="EFM24743.1"/>
    <property type="molecule type" value="Genomic_DNA"/>
</dbReference>
<dbReference type="SMART" id="SM00436">
    <property type="entry name" value="TOP1Bc"/>
    <property type="match status" value="1"/>
</dbReference>
<dbReference type="InterPro" id="IPR000380">
    <property type="entry name" value="Topo_IA"/>
</dbReference>
<comment type="caution">
    <text evidence="13">The sequence shown here is derived from an EMBL/GenBank/DDBJ whole genome shotgun (WGS) entry which is preliminary data.</text>
</comment>
<dbReference type="InterPro" id="IPR034149">
    <property type="entry name" value="TOPRIM_TopoI"/>
</dbReference>
<dbReference type="RefSeq" id="WP_008902384.1">
    <property type="nucleotide sequence ID" value="NZ_GL397071.1"/>
</dbReference>
<dbReference type="PRINTS" id="PR00417">
    <property type="entry name" value="PRTPISMRASEI"/>
</dbReference>
<dbReference type="EC" id="5.6.2.1" evidence="10"/>
<dbReference type="GO" id="GO:0003677">
    <property type="term" value="F:DNA binding"/>
    <property type="evidence" value="ECO:0007669"/>
    <property type="project" value="UniProtKB-KW"/>
</dbReference>
<dbReference type="GO" id="GO:0006265">
    <property type="term" value="P:DNA topological change"/>
    <property type="evidence" value="ECO:0007669"/>
    <property type="project" value="UniProtKB-UniRule"/>
</dbReference>
<organism evidence="13 14">
    <name type="scientific">Peptoniphilus duerdenii ATCC BAA-1640</name>
    <dbReference type="NCBI Taxonomy" id="862517"/>
    <lineage>
        <taxon>Bacteria</taxon>
        <taxon>Bacillati</taxon>
        <taxon>Bacillota</taxon>
        <taxon>Tissierellia</taxon>
        <taxon>Tissierellales</taxon>
        <taxon>Peptoniphilaceae</taxon>
        <taxon>Peptoniphilus</taxon>
    </lineage>
</organism>
<dbReference type="Gene3D" id="3.40.50.140">
    <property type="match status" value="1"/>
</dbReference>
<dbReference type="PANTHER" id="PTHR42785:SF1">
    <property type="entry name" value="DNA TOPOISOMERASE"/>
    <property type="match status" value="1"/>
</dbReference>
<keyword evidence="5" id="KW-0862">Zinc</keyword>
<dbReference type="HAMAP" id="MF_00952">
    <property type="entry name" value="Topoisom_1_prok"/>
    <property type="match status" value="1"/>
</dbReference>